<dbReference type="GO" id="GO:0005737">
    <property type="term" value="C:cytoplasm"/>
    <property type="evidence" value="ECO:0007669"/>
    <property type="project" value="TreeGrafter"/>
</dbReference>
<dbReference type="AlphaFoldDB" id="A0A1E7FS25"/>
<dbReference type="GO" id="GO:0031510">
    <property type="term" value="C:SUMO activating enzyme complex"/>
    <property type="evidence" value="ECO:0007669"/>
    <property type="project" value="TreeGrafter"/>
</dbReference>
<dbReference type="EMBL" id="KV784354">
    <property type="protein sequence ID" value="OEU20946.1"/>
    <property type="molecule type" value="Genomic_DNA"/>
</dbReference>
<proteinExistence type="predicted"/>
<feature type="compositionally biased region" description="Low complexity" evidence="1">
    <location>
        <begin position="1"/>
        <end position="24"/>
    </location>
</feature>
<accession>A0A1E7FS25</accession>
<dbReference type="InterPro" id="IPR045886">
    <property type="entry name" value="ThiF/MoeB/HesA"/>
</dbReference>
<evidence type="ECO:0008006" key="4">
    <source>
        <dbReference type="Google" id="ProtNLM"/>
    </source>
</evidence>
<evidence type="ECO:0000313" key="2">
    <source>
        <dbReference type="EMBL" id="OEU20946.1"/>
    </source>
</evidence>
<dbReference type="InParanoid" id="A0A1E7FS25"/>
<reference evidence="2 3" key="1">
    <citation type="submission" date="2016-09" db="EMBL/GenBank/DDBJ databases">
        <title>Extensive genetic diversity and differential bi-allelic expression allows diatom success in the polar Southern Ocean.</title>
        <authorList>
            <consortium name="DOE Joint Genome Institute"/>
            <person name="Mock T."/>
            <person name="Otillar R.P."/>
            <person name="Strauss J."/>
            <person name="Dupont C."/>
            <person name="Frickenhaus S."/>
            <person name="Maumus F."/>
            <person name="Mcmullan M."/>
            <person name="Sanges R."/>
            <person name="Schmutz J."/>
            <person name="Toseland A."/>
            <person name="Valas R."/>
            <person name="Veluchamy A."/>
            <person name="Ward B.J."/>
            <person name="Allen A."/>
            <person name="Barry K."/>
            <person name="Falciatore A."/>
            <person name="Ferrante M."/>
            <person name="Fortunato A.E."/>
            <person name="Gloeckner G."/>
            <person name="Gruber A."/>
            <person name="Hipkin R."/>
            <person name="Janech M."/>
            <person name="Kroth P."/>
            <person name="Leese F."/>
            <person name="Lindquist E."/>
            <person name="Lyon B.R."/>
            <person name="Martin J."/>
            <person name="Mayer C."/>
            <person name="Parker M."/>
            <person name="Quesneville H."/>
            <person name="Raymond J."/>
            <person name="Uhlig C."/>
            <person name="Valentin K.U."/>
            <person name="Worden A.Z."/>
            <person name="Armbrust E.V."/>
            <person name="Bowler C."/>
            <person name="Green B."/>
            <person name="Moulton V."/>
            <person name="Van Oosterhout C."/>
            <person name="Grigoriev I."/>
        </authorList>
    </citation>
    <scope>NUCLEOTIDE SEQUENCE [LARGE SCALE GENOMIC DNA]</scope>
    <source>
        <strain evidence="2 3">CCMP1102</strain>
    </source>
</reference>
<sequence length="362" mass="39566">MATTNTTDATTTTTATAATDQQQKQQKESDVYDRQIRLWGAEAQKKIQNSKVLYLHVTGSSSEVLKNLCLAGIAATICDPRPASALDSSPCFFTHPTNNNSNNSDEDQENPTKKQKIKYDSVAHAVRPLVEELNPLLGSCPILTKDISTLTGEDLIDFAVVIASQIPLEESVRISKLVPNGCIFYTIDCFGMRGASIIDLGGKEFKYRPEQGKKLLDPIPIKDYVSLPDMVEVPLHKAINRFHKKGPPPTWVMYRSLLEYQRQTTRWLGDGGNNDDNAAAAAAKKIIQEFLKNEQVTMTENDLNDLITAGMAQVAPVCAVLGGMVGNEIIKIISGKGEPANNTILLDGGACKAWTFLVKAKE</sequence>
<feature type="region of interest" description="Disordered" evidence="1">
    <location>
        <begin position="96"/>
        <end position="115"/>
    </location>
</feature>
<dbReference type="KEGG" id="fcy:FRACYDRAFT_180734"/>
<dbReference type="SUPFAM" id="SSF69572">
    <property type="entry name" value="Activating enzymes of the ubiquitin-like proteins"/>
    <property type="match status" value="1"/>
</dbReference>
<gene>
    <name evidence="2" type="ORF">FRACYDRAFT_180734</name>
</gene>
<dbReference type="PANTHER" id="PTHR10953:SF162">
    <property type="entry name" value="SUMO-ACTIVATING ENZYME SUBUNIT 1"/>
    <property type="match status" value="1"/>
</dbReference>
<dbReference type="GO" id="GO:0016925">
    <property type="term" value="P:protein sumoylation"/>
    <property type="evidence" value="ECO:0007669"/>
    <property type="project" value="TreeGrafter"/>
</dbReference>
<name>A0A1E7FS25_9STRA</name>
<dbReference type="GO" id="GO:0019948">
    <property type="term" value="F:SUMO activating enzyme activity"/>
    <property type="evidence" value="ECO:0007669"/>
    <property type="project" value="TreeGrafter"/>
</dbReference>
<dbReference type="Proteomes" id="UP000095751">
    <property type="component" value="Unassembled WGS sequence"/>
</dbReference>
<feature type="region of interest" description="Disordered" evidence="1">
    <location>
        <begin position="1"/>
        <end position="30"/>
    </location>
</feature>
<evidence type="ECO:0000256" key="1">
    <source>
        <dbReference type="SAM" id="MobiDB-lite"/>
    </source>
</evidence>
<dbReference type="PANTHER" id="PTHR10953">
    <property type="entry name" value="UBIQUITIN-ACTIVATING ENZYME E1"/>
    <property type="match status" value="1"/>
</dbReference>
<evidence type="ECO:0000313" key="3">
    <source>
        <dbReference type="Proteomes" id="UP000095751"/>
    </source>
</evidence>
<dbReference type="FunCoup" id="A0A1E7FS25">
    <property type="interactions" value="522"/>
</dbReference>
<dbReference type="OrthoDB" id="10252231at2759"/>
<dbReference type="Gene3D" id="3.40.50.720">
    <property type="entry name" value="NAD(P)-binding Rossmann-like Domain"/>
    <property type="match status" value="1"/>
</dbReference>
<dbReference type="InterPro" id="IPR035985">
    <property type="entry name" value="Ubiquitin-activating_enz"/>
</dbReference>
<protein>
    <recommendedName>
        <fullName evidence="4">THIF-type NAD/FAD binding fold domain-containing protein</fullName>
    </recommendedName>
</protein>
<keyword evidence="3" id="KW-1185">Reference proteome</keyword>
<organism evidence="2 3">
    <name type="scientific">Fragilariopsis cylindrus CCMP1102</name>
    <dbReference type="NCBI Taxonomy" id="635003"/>
    <lineage>
        <taxon>Eukaryota</taxon>
        <taxon>Sar</taxon>
        <taxon>Stramenopiles</taxon>
        <taxon>Ochrophyta</taxon>
        <taxon>Bacillariophyta</taxon>
        <taxon>Bacillariophyceae</taxon>
        <taxon>Bacillariophycidae</taxon>
        <taxon>Bacillariales</taxon>
        <taxon>Bacillariaceae</taxon>
        <taxon>Fragilariopsis</taxon>
    </lineage>
</organism>